<protein>
    <recommendedName>
        <fullName evidence="8">Natural resistance-associated macrophage protein</fullName>
    </recommendedName>
</protein>
<evidence type="ECO:0000256" key="4">
    <source>
        <dbReference type="ARBA" id="ARBA00023136"/>
    </source>
</evidence>
<dbReference type="InterPro" id="IPR001046">
    <property type="entry name" value="NRAMP_fam"/>
</dbReference>
<accession>M2RB10</accession>
<evidence type="ECO:0000313" key="6">
    <source>
        <dbReference type="EMBL" id="EMD41625.1"/>
    </source>
</evidence>
<dbReference type="PANTHER" id="PTHR11706:SF101">
    <property type="entry name" value="MANGANESE TRANSPORTER SMF1"/>
    <property type="match status" value="1"/>
</dbReference>
<feature type="transmembrane region" description="Helical" evidence="5">
    <location>
        <begin position="123"/>
        <end position="142"/>
    </location>
</feature>
<keyword evidence="3 5" id="KW-1133">Transmembrane helix</keyword>
<evidence type="ECO:0008006" key="8">
    <source>
        <dbReference type="Google" id="ProtNLM"/>
    </source>
</evidence>
<dbReference type="AlphaFoldDB" id="M2RB10"/>
<dbReference type="GO" id="GO:0034755">
    <property type="term" value="P:iron ion transmembrane transport"/>
    <property type="evidence" value="ECO:0007669"/>
    <property type="project" value="TreeGrafter"/>
</dbReference>
<organism evidence="6 7">
    <name type="scientific">Ceriporiopsis subvermispora (strain B)</name>
    <name type="common">White-rot fungus</name>
    <name type="synonym">Gelatoporia subvermispora</name>
    <dbReference type="NCBI Taxonomy" id="914234"/>
    <lineage>
        <taxon>Eukaryota</taxon>
        <taxon>Fungi</taxon>
        <taxon>Dikarya</taxon>
        <taxon>Basidiomycota</taxon>
        <taxon>Agaricomycotina</taxon>
        <taxon>Agaricomycetes</taxon>
        <taxon>Polyporales</taxon>
        <taxon>Gelatoporiaceae</taxon>
        <taxon>Gelatoporia</taxon>
    </lineage>
</organism>
<name>M2RB10_CERS8</name>
<proteinExistence type="predicted"/>
<comment type="subcellular location">
    <subcellularLocation>
        <location evidence="1">Membrane</location>
        <topology evidence="1">Multi-pass membrane protein</topology>
    </subcellularLocation>
</comment>
<feature type="transmembrane region" description="Helical" evidence="5">
    <location>
        <begin position="194"/>
        <end position="215"/>
    </location>
</feature>
<feature type="transmembrane region" description="Helical" evidence="5">
    <location>
        <begin position="342"/>
        <end position="366"/>
    </location>
</feature>
<evidence type="ECO:0000256" key="1">
    <source>
        <dbReference type="ARBA" id="ARBA00004141"/>
    </source>
</evidence>
<dbReference type="GO" id="GO:0015086">
    <property type="term" value="F:cadmium ion transmembrane transporter activity"/>
    <property type="evidence" value="ECO:0007669"/>
    <property type="project" value="TreeGrafter"/>
</dbReference>
<keyword evidence="4 5" id="KW-0472">Membrane</keyword>
<feature type="transmembrane region" description="Helical" evidence="5">
    <location>
        <begin position="560"/>
        <end position="582"/>
    </location>
</feature>
<dbReference type="NCBIfam" id="NF037982">
    <property type="entry name" value="Nramp_1"/>
    <property type="match status" value="2"/>
</dbReference>
<dbReference type="OrthoDB" id="409173at2759"/>
<dbReference type="NCBIfam" id="TIGR01197">
    <property type="entry name" value="nramp"/>
    <property type="match status" value="1"/>
</dbReference>
<dbReference type="HOGENOM" id="CLU_020088_4_2_1"/>
<reference evidence="6 7" key="1">
    <citation type="journal article" date="2012" name="Proc. Natl. Acad. Sci. U.S.A.">
        <title>Comparative genomics of Ceriporiopsis subvermispora and Phanerochaete chrysosporium provide insight into selective ligninolysis.</title>
        <authorList>
            <person name="Fernandez-Fueyo E."/>
            <person name="Ruiz-Duenas F.J."/>
            <person name="Ferreira P."/>
            <person name="Floudas D."/>
            <person name="Hibbett D.S."/>
            <person name="Canessa P."/>
            <person name="Larrondo L.F."/>
            <person name="James T.Y."/>
            <person name="Seelenfreund D."/>
            <person name="Lobos S."/>
            <person name="Polanco R."/>
            <person name="Tello M."/>
            <person name="Honda Y."/>
            <person name="Watanabe T."/>
            <person name="Watanabe T."/>
            <person name="Ryu J.S."/>
            <person name="Kubicek C.P."/>
            <person name="Schmoll M."/>
            <person name="Gaskell J."/>
            <person name="Hammel K.E."/>
            <person name="St John F.J."/>
            <person name="Vanden Wymelenberg A."/>
            <person name="Sabat G."/>
            <person name="Splinter BonDurant S."/>
            <person name="Syed K."/>
            <person name="Yadav J.S."/>
            <person name="Doddapaneni H."/>
            <person name="Subramanian V."/>
            <person name="Lavin J.L."/>
            <person name="Oguiza J.A."/>
            <person name="Perez G."/>
            <person name="Pisabarro A.G."/>
            <person name="Ramirez L."/>
            <person name="Santoyo F."/>
            <person name="Master E."/>
            <person name="Coutinho P.M."/>
            <person name="Henrissat B."/>
            <person name="Lombard V."/>
            <person name="Magnuson J.K."/>
            <person name="Kuees U."/>
            <person name="Hori C."/>
            <person name="Igarashi K."/>
            <person name="Samejima M."/>
            <person name="Held B.W."/>
            <person name="Barry K.W."/>
            <person name="LaButti K.M."/>
            <person name="Lapidus A."/>
            <person name="Lindquist E.A."/>
            <person name="Lucas S.M."/>
            <person name="Riley R."/>
            <person name="Salamov A.A."/>
            <person name="Hoffmeister D."/>
            <person name="Schwenk D."/>
            <person name="Hadar Y."/>
            <person name="Yarden O."/>
            <person name="de Vries R.P."/>
            <person name="Wiebenga A."/>
            <person name="Stenlid J."/>
            <person name="Eastwood D."/>
            <person name="Grigoriev I.V."/>
            <person name="Berka R.M."/>
            <person name="Blanchette R.A."/>
            <person name="Kersten P."/>
            <person name="Martinez A.T."/>
            <person name="Vicuna R."/>
            <person name="Cullen D."/>
        </authorList>
    </citation>
    <scope>NUCLEOTIDE SEQUENCE [LARGE SCALE GENOMIC DNA]</scope>
    <source>
        <strain evidence="6 7">B</strain>
    </source>
</reference>
<evidence type="ECO:0000256" key="3">
    <source>
        <dbReference type="ARBA" id="ARBA00022989"/>
    </source>
</evidence>
<evidence type="ECO:0000256" key="5">
    <source>
        <dbReference type="SAM" id="Phobius"/>
    </source>
</evidence>
<feature type="transmembrane region" description="Helical" evidence="5">
    <location>
        <begin position="436"/>
        <end position="458"/>
    </location>
</feature>
<feature type="transmembrane region" description="Helical" evidence="5">
    <location>
        <begin position="162"/>
        <end position="182"/>
    </location>
</feature>
<dbReference type="PANTHER" id="PTHR11706">
    <property type="entry name" value="SOLUTE CARRIER PROTEIN FAMILY 11 MEMBER"/>
    <property type="match status" value="1"/>
</dbReference>
<dbReference type="GO" id="GO:0005886">
    <property type="term" value="C:plasma membrane"/>
    <property type="evidence" value="ECO:0007669"/>
    <property type="project" value="TreeGrafter"/>
</dbReference>
<dbReference type="Proteomes" id="UP000016930">
    <property type="component" value="Unassembled WGS sequence"/>
</dbReference>
<feature type="transmembrane region" description="Helical" evidence="5">
    <location>
        <begin position="464"/>
        <end position="484"/>
    </location>
</feature>
<gene>
    <name evidence="6" type="ORF">CERSUDRAFT_128550</name>
</gene>
<keyword evidence="2 5" id="KW-0812">Transmembrane</keyword>
<dbReference type="STRING" id="914234.M2RB10"/>
<dbReference type="PRINTS" id="PR00447">
    <property type="entry name" value="NATRESASSCMP"/>
</dbReference>
<dbReference type="GO" id="GO:0005384">
    <property type="term" value="F:manganese ion transmembrane transporter activity"/>
    <property type="evidence" value="ECO:0007669"/>
    <property type="project" value="TreeGrafter"/>
</dbReference>
<evidence type="ECO:0000313" key="7">
    <source>
        <dbReference type="Proteomes" id="UP000016930"/>
    </source>
</evidence>
<dbReference type="Pfam" id="PF01566">
    <property type="entry name" value="Nramp"/>
    <property type="match status" value="2"/>
</dbReference>
<feature type="transmembrane region" description="Helical" evidence="5">
    <location>
        <begin position="241"/>
        <end position="265"/>
    </location>
</feature>
<evidence type="ECO:0000256" key="2">
    <source>
        <dbReference type="ARBA" id="ARBA00022692"/>
    </source>
</evidence>
<dbReference type="GO" id="GO:0030026">
    <property type="term" value="P:intracellular manganese ion homeostasis"/>
    <property type="evidence" value="ECO:0007669"/>
    <property type="project" value="TreeGrafter"/>
</dbReference>
<feature type="transmembrane region" description="Helical" evidence="5">
    <location>
        <begin position="393"/>
        <end position="416"/>
    </location>
</feature>
<feature type="transmembrane region" description="Helical" evidence="5">
    <location>
        <begin position="72"/>
        <end position="91"/>
    </location>
</feature>
<sequence length="590" mass="64202">MSLLDHPPSIAELREAETTPEVTRGVWTSRVHTGWQATVHHLKKHVGVGIICSVAYFDPGNWSVDLQAGSSFGYRPMLFVILMAGLGAMILQSLSFRLGCVTGLDLATHCRMLLHDRPKYRRLIRFAVLYPLYVLSEVAIISTDLAELLGSAIGLNLIFPELPLWAAVLLTAADVLVFLVLGDPSRGQGRPVKFFECTVIALVFAVFVCFVILLVRVDPNWPHVFLGYVPDKVLFTGKPNALYTAVGILGATVMPHALFLGSFLATQDRVSSPAVLPYPINSSGNTHPSDLWARFKLWTKSLFSVTRAERRAAAQDYRDKYGHENKDISFIRAHLTHGLVDVISSLLGVAVPINSAILVIAATVFFNSAEMANASSAGLFDAYDLIKERIGKAAAFIFALALLCSGQTASITATLAGQIVSEGFIEWRISPLLRRIITRLIGLIPSMVVAIAVGRAGINTLLVASQVVLSIVLPFVAFPLIWLTSSKAVMSVRKPTATPSEDSPRPFAAVQSELREIMPSQLPPPAIDGLMEEKREDILNETVDVRSVVENEYVSFANGWLMTGISSIIFLIILVANAYVLVELGVGNSD</sequence>
<keyword evidence="7" id="KW-1185">Reference proteome</keyword>
<dbReference type="EMBL" id="KB445791">
    <property type="protein sequence ID" value="EMD41625.1"/>
    <property type="molecule type" value="Genomic_DNA"/>
</dbReference>